<feature type="compositionally biased region" description="Gly residues" evidence="1">
    <location>
        <begin position="205"/>
        <end position="215"/>
    </location>
</feature>
<evidence type="ECO:0000313" key="3">
    <source>
        <dbReference type="Proteomes" id="UP001165041"/>
    </source>
</evidence>
<dbReference type="AlphaFoldDB" id="A0A9W6QF75"/>
<dbReference type="Proteomes" id="UP001165041">
    <property type="component" value="Unassembled WGS sequence"/>
</dbReference>
<name>A0A9W6QF75_9ACTN</name>
<protein>
    <submittedName>
        <fullName evidence="2">Uncharacterized protein</fullName>
    </submittedName>
</protein>
<feature type="compositionally biased region" description="Gly residues" evidence="1">
    <location>
        <begin position="75"/>
        <end position="86"/>
    </location>
</feature>
<accession>A0A9W6QF75</accession>
<reference evidence="2" key="1">
    <citation type="submission" date="2023-02" db="EMBL/GenBank/DDBJ databases">
        <title>Kitasatospora phosalacinea NBRC 14627.</title>
        <authorList>
            <person name="Ichikawa N."/>
            <person name="Sato H."/>
            <person name="Tonouchi N."/>
        </authorList>
    </citation>
    <scope>NUCLEOTIDE SEQUENCE</scope>
    <source>
        <strain evidence="2">NBRC 14627</strain>
    </source>
</reference>
<evidence type="ECO:0000313" key="2">
    <source>
        <dbReference type="EMBL" id="GLW73944.1"/>
    </source>
</evidence>
<feature type="region of interest" description="Disordered" evidence="1">
    <location>
        <begin position="61"/>
        <end position="86"/>
    </location>
</feature>
<proteinExistence type="predicted"/>
<gene>
    <name evidence="2" type="ORF">Kpho02_62420</name>
</gene>
<feature type="region of interest" description="Disordered" evidence="1">
    <location>
        <begin position="205"/>
        <end position="233"/>
    </location>
</feature>
<feature type="compositionally biased region" description="Basic and acidic residues" evidence="1">
    <location>
        <begin position="23"/>
        <end position="34"/>
    </location>
</feature>
<organism evidence="2 3">
    <name type="scientific">Kitasatospora phosalacinea</name>
    <dbReference type="NCBI Taxonomy" id="2065"/>
    <lineage>
        <taxon>Bacteria</taxon>
        <taxon>Bacillati</taxon>
        <taxon>Actinomycetota</taxon>
        <taxon>Actinomycetes</taxon>
        <taxon>Kitasatosporales</taxon>
        <taxon>Streptomycetaceae</taxon>
        <taxon>Kitasatospora</taxon>
    </lineage>
</organism>
<feature type="region of interest" description="Disordered" evidence="1">
    <location>
        <begin position="16"/>
        <end position="35"/>
    </location>
</feature>
<feature type="compositionally biased region" description="Polar residues" evidence="1">
    <location>
        <begin position="61"/>
        <end position="72"/>
    </location>
</feature>
<dbReference type="EMBL" id="BSSA01000029">
    <property type="protein sequence ID" value="GLW73944.1"/>
    <property type="molecule type" value="Genomic_DNA"/>
</dbReference>
<comment type="caution">
    <text evidence="2">The sequence shown here is derived from an EMBL/GenBank/DDBJ whole genome shotgun (WGS) entry which is preliminary data.</text>
</comment>
<evidence type="ECO:0000256" key="1">
    <source>
        <dbReference type="SAM" id="MobiDB-lite"/>
    </source>
</evidence>
<sequence>MRFRVRLALRDLGAHPVRHRERAHGEGHGPDGADQRSGIQRLLLEKAKCCPTRAASAAGSRTVTSRTLAQTEGSIGPGPLGGSGGGAATSVEGAADGVGVGTGARVDAGVGVGDRVGGGAAAGWAVVARERGVGDGGWWEADGVRWGVGCRVVGVEVEAGVGVGVRWAVGVGAGVGLGDGVGAGAGAGVGAGVWQCQGQGGWCGSGGSGGMGGRPSPGARSIARSSDRPRGAR</sequence>